<evidence type="ECO:0000313" key="2">
    <source>
        <dbReference type="Proteomes" id="UP000012128"/>
    </source>
</evidence>
<feature type="non-terminal residue" evidence="1">
    <location>
        <position position="46"/>
    </location>
</feature>
<name>M6GLZ2_LEPIR</name>
<dbReference type="Proteomes" id="UP000012128">
    <property type="component" value="Unassembled WGS sequence"/>
</dbReference>
<organism evidence="1 2">
    <name type="scientific">Leptospira interrogans str. 2006001854</name>
    <dbReference type="NCBI Taxonomy" id="1001590"/>
    <lineage>
        <taxon>Bacteria</taxon>
        <taxon>Pseudomonadati</taxon>
        <taxon>Spirochaetota</taxon>
        <taxon>Spirochaetia</taxon>
        <taxon>Leptospirales</taxon>
        <taxon>Leptospiraceae</taxon>
        <taxon>Leptospira</taxon>
    </lineage>
</organism>
<dbReference type="AlphaFoldDB" id="M6GLZ2"/>
<proteinExistence type="predicted"/>
<reference evidence="1 2" key="1">
    <citation type="submission" date="2013-01" db="EMBL/GenBank/DDBJ databases">
        <authorList>
            <person name="Harkins D.M."/>
            <person name="Durkin A.S."/>
            <person name="Brinkac L.M."/>
            <person name="Haft D.H."/>
            <person name="Selengut J.D."/>
            <person name="Sanka R."/>
            <person name="DePew J."/>
            <person name="Purushe J."/>
            <person name="Hospenthal D.R."/>
            <person name="Murray C.K."/>
            <person name="Pimentel G."/>
            <person name="Wasfy M."/>
            <person name="Parker T."/>
            <person name="Miller R.S."/>
            <person name="Vinetz J.M."/>
            <person name="Sutton G.G."/>
            <person name="Nierman W.C."/>
            <person name="Fouts D.E."/>
        </authorList>
    </citation>
    <scope>NUCLEOTIDE SEQUENCE [LARGE SCALE GENOMIC DNA]</scope>
    <source>
        <strain evidence="1 2">2006001854</strain>
    </source>
</reference>
<protein>
    <submittedName>
        <fullName evidence="1">Uncharacterized protein</fullName>
    </submittedName>
</protein>
<comment type="caution">
    <text evidence="1">The sequence shown here is derived from an EMBL/GenBank/DDBJ whole genome shotgun (WGS) entry which is preliminary data.</text>
</comment>
<gene>
    <name evidence="1" type="ORF">LEP1GSC037_0139</name>
</gene>
<sequence>MRKGKKKDPFKLQQICIYLKRVVSLFTFLLLIASSISSESIILNPV</sequence>
<dbReference type="EMBL" id="AFLW02000061">
    <property type="protein sequence ID" value="EMM83544.1"/>
    <property type="molecule type" value="Genomic_DNA"/>
</dbReference>
<evidence type="ECO:0000313" key="1">
    <source>
        <dbReference type="EMBL" id="EMM83544.1"/>
    </source>
</evidence>
<accession>M6GLZ2</accession>